<dbReference type="GO" id="GO:0016491">
    <property type="term" value="F:oxidoreductase activity"/>
    <property type="evidence" value="ECO:0007669"/>
    <property type="project" value="UniProtKB-KW"/>
</dbReference>
<evidence type="ECO:0000313" key="7">
    <source>
        <dbReference type="Proteomes" id="UP000825935"/>
    </source>
</evidence>
<dbReference type="AlphaFoldDB" id="A0A8T2UR85"/>
<proteinExistence type="predicted"/>
<evidence type="ECO:0000256" key="2">
    <source>
        <dbReference type="ARBA" id="ARBA00022630"/>
    </source>
</evidence>
<keyword evidence="4" id="KW-0560">Oxidoreductase</keyword>
<dbReference type="PANTHER" id="PTHR47470:SF1">
    <property type="entry name" value="FAD-DEPENDENT OXIDOREDUCTASE 2 FAD BINDING DOMAIN-CONTAINING PROTEIN"/>
    <property type="match status" value="1"/>
</dbReference>
<comment type="cofactor">
    <cofactor evidence="1">
        <name>FAD</name>
        <dbReference type="ChEBI" id="CHEBI:57692"/>
    </cofactor>
</comment>
<evidence type="ECO:0000256" key="3">
    <source>
        <dbReference type="ARBA" id="ARBA00022827"/>
    </source>
</evidence>
<dbReference type="InterPro" id="IPR001763">
    <property type="entry name" value="Rhodanese-like_dom"/>
</dbReference>
<dbReference type="InterPro" id="IPR036188">
    <property type="entry name" value="FAD/NAD-bd_sf"/>
</dbReference>
<comment type="caution">
    <text evidence="6">The sequence shown here is derived from an EMBL/GenBank/DDBJ whole genome shotgun (WGS) entry which is preliminary data.</text>
</comment>
<name>A0A8T2UR85_CERRI</name>
<keyword evidence="7" id="KW-1185">Reference proteome</keyword>
<organism evidence="6 7">
    <name type="scientific">Ceratopteris richardii</name>
    <name type="common">Triangle waterfern</name>
    <dbReference type="NCBI Taxonomy" id="49495"/>
    <lineage>
        <taxon>Eukaryota</taxon>
        <taxon>Viridiplantae</taxon>
        <taxon>Streptophyta</taxon>
        <taxon>Embryophyta</taxon>
        <taxon>Tracheophyta</taxon>
        <taxon>Polypodiopsida</taxon>
        <taxon>Polypodiidae</taxon>
        <taxon>Polypodiales</taxon>
        <taxon>Pteridineae</taxon>
        <taxon>Pteridaceae</taxon>
        <taxon>Parkerioideae</taxon>
        <taxon>Ceratopteris</taxon>
    </lineage>
</organism>
<accession>A0A8T2UR85</accession>
<evidence type="ECO:0000256" key="4">
    <source>
        <dbReference type="ARBA" id="ARBA00023002"/>
    </source>
</evidence>
<dbReference type="Proteomes" id="UP000825935">
    <property type="component" value="Chromosome 5"/>
</dbReference>
<keyword evidence="2" id="KW-0285">Flavoprotein</keyword>
<evidence type="ECO:0000313" key="6">
    <source>
        <dbReference type="EMBL" id="KAH7436095.1"/>
    </source>
</evidence>
<evidence type="ECO:0000256" key="1">
    <source>
        <dbReference type="ARBA" id="ARBA00001974"/>
    </source>
</evidence>
<dbReference type="PROSITE" id="PS50206">
    <property type="entry name" value="RHODANESE_3"/>
    <property type="match status" value="1"/>
</dbReference>
<feature type="domain" description="Rhodanese" evidence="5">
    <location>
        <begin position="24"/>
        <end position="62"/>
    </location>
</feature>
<dbReference type="OrthoDB" id="1688374at2759"/>
<dbReference type="PANTHER" id="PTHR47470">
    <property type="entry name" value="CHOLESTEROL OXIDASE"/>
    <property type="match status" value="1"/>
</dbReference>
<protein>
    <recommendedName>
        <fullName evidence="5">Rhodanese domain-containing protein</fullName>
    </recommendedName>
</protein>
<evidence type="ECO:0000259" key="5">
    <source>
        <dbReference type="PROSITE" id="PS50206"/>
    </source>
</evidence>
<gene>
    <name evidence="6" type="ORF">KP509_05G002100</name>
</gene>
<dbReference type="InterPro" id="IPR052542">
    <property type="entry name" value="Cholesterol_Oxidase"/>
</dbReference>
<reference evidence="6" key="1">
    <citation type="submission" date="2021-08" db="EMBL/GenBank/DDBJ databases">
        <title>WGS assembly of Ceratopteris richardii.</title>
        <authorList>
            <person name="Marchant D.B."/>
            <person name="Chen G."/>
            <person name="Jenkins J."/>
            <person name="Shu S."/>
            <person name="Leebens-Mack J."/>
            <person name="Grimwood J."/>
            <person name="Schmutz J."/>
            <person name="Soltis P."/>
            <person name="Soltis D."/>
            <person name="Chen Z.-H."/>
        </authorList>
    </citation>
    <scope>NUCLEOTIDE SEQUENCE</scope>
    <source>
        <strain evidence="6">Whitten #5841</strain>
        <tissue evidence="6">Leaf</tissue>
    </source>
</reference>
<dbReference type="EMBL" id="CM035410">
    <property type="protein sequence ID" value="KAH7436095.1"/>
    <property type="molecule type" value="Genomic_DNA"/>
</dbReference>
<dbReference type="Gene3D" id="3.50.50.60">
    <property type="entry name" value="FAD/NAD(P)-binding domain"/>
    <property type="match status" value="1"/>
</dbReference>
<keyword evidence="3" id="KW-0274">FAD</keyword>
<dbReference type="SUPFAM" id="SSF51905">
    <property type="entry name" value="FAD/NAD(P)-binding domain"/>
    <property type="match status" value="1"/>
</dbReference>
<sequence>MQMEGPKNAHAHSDTQAEIIRTMQHCGYGGSVAALRLAEAGLKACLLEKGRQWEAHQFPTSAWQTLGTTRWHTPLGVSGSSNSLYQIHYQGAVIAFVAAGLGGGSLINGGVVLPTPARAKRDPRWPLEWSGAAWDNAQSRARSMLQEESVAHAMQLLPRSRS</sequence>